<keyword evidence="9" id="KW-1185">Reference proteome</keyword>
<dbReference type="Pfam" id="PF00520">
    <property type="entry name" value="Ion_trans"/>
    <property type="match status" value="1"/>
</dbReference>
<organism evidence="8 9">
    <name type="scientific">Symbiodinium microadriaticum</name>
    <name type="common">Dinoflagellate</name>
    <name type="synonym">Zooxanthella microadriatica</name>
    <dbReference type="NCBI Taxonomy" id="2951"/>
    <lineage>
        <taxon>Eukaryota</taxon>
        <taxon>Sar</taxon>
        <taxon>Alveolata</taxon>
        <taxon>Dinophyceae</taxon>
        <taxon>Suessiales</taxon>
        <taxon>Symbiodiniaceae</taxon>
        <taxon>Symbiodinium</taxon>
    </lineage>
</organism>
<dbReference type="AlphaFoldDB" id="A0A1Q9EPF0"/>
<evidence type="ECO:0000256" key="2">
    <source>
        <dbReference type="ARBA" id="ARBA00022692"/>
    </source>
</evidence>
<dbReference type="InterPro" id="IPR043203">
    <property type="entry name" value="VGCC_Ca_Na"/>
</dbReference>
<feature type="compositionally biased region" description="Polar residues" evidence="5">
    <location>
        <begin position="189"/>
        <end position="207"/>
    </location>
</feature>
<sequence length="610" mass="66934">MADATSSLASGVDCLAQEDMADRVSSNPQSDASIESLPLANAARPGHLWSAADDLPAAPDPCDCEDSDICMTTVHLLLQDLRREVLQELKGQNEVMQQILSRLGPSLPNFARMRPAPLKMGLDAEIAKKKMASQPAVNPTSSTNNGSWERMTSALEGKTSPGETSDGQVVSDGHEMAKAKSVKSDAEAVTSSKNLKSAKSARPSTKSQWSNFVPQGLFSTFSHYDLALQSAADTQEGAHSRMVFNHMSLRDVGDDAHKESCVQRMVRSSAFDLLCAMAVMTNSIFIGIEVQLSLSADDDVATSIHVIQYVYAAWFFLELAMRIWADGCSIFCGPDWMWSLLDLLVVSISLWEVVADIIYAVDSNDVSGNADGVTGLKALRVVRVTRILKVVRLMRVFRFVLAFRTLITSIAFTLKSLFWALMLLLLIVYVFAVLFCQAASWLAVRYFGSVSDTMISLFMSIAAGVSWENVIAPLRLISGMWALVFILYVSFTYFAVLNVVTGVFCQSAIESAQNDHATMVQSILKNKEAHIAKIHGLFSQLGTENTGVITFANFTEKINTPQVRAYFELLGLDVWAWSFFKLLDLDDSGDVAVEELWTRTACVPESVRAE</sequence>
<dbReference type="PANTHER" id="PTHR10037:SF62">
    <property type="entry name" value="SODIUM CHANNEL PROTEIN 60E"/>
    <property type="match status" value="1"/>
</dbReference>
<feature type="compositionally biased region" description="Basic and acidic residues" evidence="5">
    <location>
        <begin position="172"/>
        <end position="186"/>
    </location>
</feature>
<dbReference type="OrthoDB" id="433201at2759"/>
<dbReference type="InterPro" id="IPR005821">
    <property type="entry name" value="Ion_trans_dom"/>
</dbReference>
<name>A0A1Q9EPF0_SYMMI</name>
<dbReference type="SUPFAM" id="SSF81324">
    <property type="entry name" value="Voltage-gated potassium channels"/>
    <property type="match status" value="1"/>
</dbReference>
<dbReference type="Proteomes" id="UP000186817">
    <property type="component" value="Unassembled WGS sequence"/>
</dbReference>
<keyword evidence="2 6" id="KW-0812">Transmembrane</keyword>
<evidence type="ECO:0000259" key="7">
    <source>
        <dbReference type="Pfam" id="PF00520"/>
    </source>
</evidence>
<evidence type="ECO:0000313" key="9">
    <source>
        <dbReference type="Proteomes" id="UP000186817"/>
    </source>
</evidence>
<feature type="transmembrane region" description="Helical" evidence="6">
    <location>
        <begin position="421"/>
        <end position="443"/>
    </location>
</feature>
<gene>
    <name evidence="8" type="primary">Cacna1h</name>
    <name evidence="8" type="ORF">AK812_SmicGene7092</name>
</gene>
<keyword evidence="3 6" id="KW-1133">Transmembrane helix</keyword>
<feature type="transmembrane region" description="Helical" evidence="6">
    <location>
        <begin position="481"/>
        <end position="504"/>
    </location>
</feature>
<comment type="subcellular location">
    <subcellularLocation>
        <location evidence="1">Membrane</location>
        <topology evidence="1">Multi-pass membrane protein</topology>
    </subcellularLocation>
</comment>
<dbReference type="GO" id="GO:0005248">
    <property type="term" value="F:voltage-gated sodium channel activity"/>
    <property type="evidence" value="ECO:0007669"/>
    <property type="project" value="TreeGrafter"/>
</dbReference>
<feature type="region of interest" description="Disordered" evidence="5">
    <location>
        <begin position="154"/>
        <end position="207"/>
    </location>
</feature>
<dbReference type="GO" id="GO:0001518">
    <property type="term" value="C:voltage-gated sodium channel complex"/>
    <property type="evidence" value="ECO:0007669"/>
    <property type="project" value="TreeGrafter"/>
</dbReference>
<accession>A0A1Q9EPF0</accession>
<evidence type="ECO:0000313" key="8">
    <source>
        <dbReference type="EMBL" id="OLQ09302.1"/>
    </source>
</evidence>
<dbReference type="Gene3D" id="1.20.120.350">
    <property type="entry name" value="Voltage-gated potassium channels. Chain C"/>
    <property type="match status" value="1"/>
</dbReference>
<evidence type="ECO:0000256" key="3">
    <source>
        <dbReference type="ARBA" id="ARBA00022989"/>
    </source>
</evidence>
<keyword evidence="4 6" id="KW-0472">Membrane</keyword>
<dbReference type="GO" id="GO:0086010">
    <property type="term" value="P:membrane depolarization during action potential"/>
    <property type="evidence" value="ECO:0007669"/>
    <property type="project" value="TreeGrafter"/>
</dbReference>
<evidence type="ECO:0000256" key="6">
    <source>
        <dbReference type="SAM" id="Phobius"/>
    </source>
</evidence>
<dbReference type="Gene3D" id="1.10.287.70">
    <property type="match status" value="1"/>
</dbReference>
<evidence type="ECO:0000256" key="4">
    <source>
        <dbReference type="ARBA" id="ARBA00023136"/>
    </source>
</evidence>
<comment type="caution">
    <text evidence="8">The sequence shown here is derived from an EMBL/GenBank/DDBJ whole genome shotgun (WGS) entry which is preliminary data.</text>
</comment>
<dbReference type="InterPro" id="IPR027359">
    <property type="entry name" value="Volt_channel_dom_sf"/>
</dbReference>
<reference evidence="8 9" key="1">
    <citation type="submission" date="2016-02" db="EMBL/GenBank/DDBJ databases">
        <title>Genome analysis of coral dinoflagellate symbionts highlights evolutionary adaptations to a symbiotic lifestyle.</title>
        <authorList>
            <person name="Aranda M."/>
            <person name="Li Y."/>
            <person name="Liew Y.J."/>
            <person name="Baumgarten S."/>
            <person name="Simakov O."/>
            <person name="Wilson M."/>
            <person name="Piel J."/>
            <person name="Ashoor H."/>
            <person name="Bougouffa S."/>
            <person name="Bajic V.B."/>
            <person name="Ryu T."/>
            <person name="Ravasi T."/>
            <person name="Bayer T."/>
            <person name="Micklem G."/>
            <person name="Kim H."/>
            <person name="Bhak J."/>
            <person name="Lajeunesse T.C."/>
            <person name="Voolstra C.R."/>
        </authorList>
    </citation>
    <scope>NUCLEOTIDE SEQUENCE [LARGE SCALE GENOMIC DNA]</scope>
    <source>
        <strain evidence="8 9">CCMP2467</strain>
    </source>
</reference>
<evidence type="ECO:0000256" key="1">
    <source>
        <dbReference type="ARBA" id="ARBA00004141"/>
    </source>
</evidence>
<proteinExistence type="predicted"/>
<evidence type="ECO:0000256" key="5">
    <source>
        <dbReference type="SAM" id="MobiDB-lite"/>
    </source>
</evidence>
<dbReference type="PANTHER" id="PTHR10037">
    <property type="entry name" value="VOLTAGE-GATED CATION CHANNEL CALCIUM AND SODIUM"/>
    <property type="match status" value="1"/>
</dbReference>
<feature type="domain" description="Ion transport" evidence="7">
    <location>
        <begin position="269"/>
        <end position="504"/>
    </location>
</feature>
<dbReference type="EMBL" id="LSRX01000099">
    <property type="protein sequence ID" value="OLQ09302.1"/>
    <property type="molecule type" value="Genomic_DNA"/>
</dbReference>
<protein>
    <submittedName>
        <fullName evidence="8">Voltage-dependent T-type calcium channel subunit alpha-1H</fullName>
    </submittedName>
</protein>